<dbReference type="InterPro" id="IPR050601">
    <property type="entry name" value="CPA3_antiporter_subunitC"/>
</dbReference>
<evidence type="ECO:0000313" key="8">
    <source>
        <dbReference type="EMBL" id="HED30417.1"/>
    </source>
</evidence>
<evidence type="ECO:0000256" key="2">
    <source>
        <dbReference type="ARBA" id="ARBA00010388"/>
    </source>
</evidence>
<gene>
    <name evidence="8" type="ORF">ENN50_01735</name>
</gene>
<evidence type="ECO:0000256" key="4">
    <source>
        <dbReference type="ARBA" id="ARBA00022692"/>
    </source>
</evidence>
<name>A0A831SLI9_PROAE</name>
<dbReference type="PANTHER" id="PTHR34583:SF2">
    <property type="entry name" value="ANTIPORTER SUBUNIT MNHC2-RELATED"/>
    <property type="match status" value="1"/>
</dbReference>
<dbReference type="NCBIfam" id="NF009302">
    <property type="entry name" value="PRK12659.1"/>
    <property type="match status" value="1"/>
</dbReference>
<comment type="subcellular location">
    <subcellularLocation>
        <location evidence="1">Cell membrane</location>
        <topology evidence="1">Multi-pass membrane protein</topology>
    </subcellularLocation>
</comment>
<keyword evidence="5 7" id="KW-1133">Transmembrane helix</keyword>
<comment type="similarity">
    <text evidence="2">Belongs to the CPA3 antiporters (TC 2.A.63) subunit C family.</text>
</comment>
<reference evidence="8" key="1">
    <citation type="journal article" date="2020" name="mSystems">
        <title>Genome- and Community-Level Interaction Insights into Carbon Utilization and Element Cycling Functions of Hydrothermarchaeota in Hydrothermal Sediment.</title>
        <authorList>
            <person name="Zhou Z."/>
            <person name="Liu Y."/>
            <person name="Xu W."/>
            <person name="Pan J."/>
            <person name="Luo Z.H."/>
            <person name="Li M."/>
        </authorList>
    </citation>
    <scope>NUCLEOTIDE SEQUENCE [LARGE SCALE GENOMIC DNA]</scope>
    <source>
        <strain evidence="8">SpSt-1181</strain>
    </source>
</reference>
<dbReference type="GO" id="GO:0005886">
    <property type="term" value="C:plasma membrane"/>
    <property type="evidence" value="ECO:0007669"/>
    <property type="project" value="UniProtKB-SubCell"/>
</dbReference>
<organism evidence="8">
    <name type="scientific">Prosthecochloris aestuarii</name>
    <dbReference type="NCBI Taxonomy" id="1102"/>
    <lineage>
        <taxon>Bacteria</taxon>
        <taxon>Pseudomonadati</taxon>
        <taxon>Chlorobiota</taxon>
        <taxon>Chlorobiia</taxon>
        <taxon>Chlorobiales</taxon>
        <taxon>Chlorobiaceae</taxon>
        <taxon>Prosthecochloris</taxon>
    </lineage>
</organism>
<protein>
    <submittedName>
        <fullName evidence="8">Na+/H+ antiporter subunit C</fullName>
    </submittedName>
</protein>
<feature type="transmembrane region" description="Helical" evidence="7">
    <location>
        <begin position="6"/>
        <end position="21"/>
    </location>
</feature>
<dbReference type="NCBIfam" id="NF006573">
    <property type="entry name" value="PRK09094.1"/>
    <property type="match status" value="1"/>
</dbReference>
<proteinExistence type="inferred from homology"/>
<keyword evidence="4 7" id="KW-0812">Transmembrane</keyword>
<evidence type="ECO:0000256" key="5">
    <source>
        <dbReference type="ARBA" id="ARBA00022989"/>
    </source>
</evidence>
<dbReference type="PANTHER" id="PTHR34583">
    <property type="entry name" value="ANTIPORTER SUBUNIT MNHC2-RELATED"/>
    <property type="match status" value="1"/>
</dbReference>
<accession>A0A831SLI9</accession>
<evidence type="ECO:0000256" key="7">
    <source>
        <dbReference type="SAM" id="Phobius"/>
    </source>
</evidence>
<sequence length="121" mass="13188">MTFLLAVIIGVLYAAGTYLILRRSMVKVIFGLIFLGHAVNLMIFTVGRLTKGVPAFVKDGFYGLAEPYADPLPQALILTAIVIGFGVQAFTIVLFKRTYQTLGTEDLDEMRSTDQLPGGKS</sequence>
<evidence type="ECO:0000256" key="6">
    <source>
        <dbReference type="ARBA" id="ARBA00023136"/>
    </source>
</evidence>
<comment type="caution">
    <text evidence="8">The sequence shown here is derived from an EMBL/GenBank/DDBJ whole genome shotgun (WGS) entry which is preliminary data.</text>
</comment>
<keyword evidence="6 7" id="KW-0472">Membrane</keyword>
<evidence type="ECO:0000256" key="1">
    <source>
        <dbReference type="ARBA" id="ARBA00004651"/>
    </source>
</evidence>
<dbReference type="Proteomes" id="UP000886335">
    <property type="component" value="Unassembled WGS sequence"/>
</dbReference>
<dbReference type="Gene3D" id="1.10.287.3510">
    <property type="match status" value="1"/>
</dbReference>
<dbReference type="AlphaFoldDB" id="A0A831SLI9"/>
<dbReference type="Pfam" id="PF00420">
    <property type="entry name" value="Oxidored_q2"/>
    <property type="match status" value="1"/>
</dbReference>
<feature type="transmembrane region" description="Helical" evidence="7">
    <location>
        <begin position="75"/>
        <end position="95"/>
    </location>
</feature>
<evidence type="ECO:0000256" key="3">
    <source>
        <dbReference type="ARBA" id="ARBA00022475"/>
    </source>
</evidence>
<keyword evidence="3" id="KW-1003">Cell membrane</keyword>
<feature type="transmembrane region" description="Helical" evidence="7">
    <location>
        <begin position="28"/>
        <end position="47"/>
    </location>
</feature>
<dbReference type="InterPro" id="IPR039428">
    <property type="entry name" value="NUOK/Mnh_C1-like"/>
</dbReference>
<dbReference type="EMBL" id="DSBW01000042">
    <property type="protein sequence ID" value="HED30417.1"/>
    <property type="molecule type" value="Genomic_DNA"/>
</dbReference>